<feature type="domain" description="DUF7918" evidence="1">
    <location>
        <begin position="13"/>
        <end position="203"/>
    </location>
</feature>
<dbReference type="InterPro" id="IPR057678">
    <property type="entry name" value="DUF7918"/>
</dbReference>
<accession>A0AAD6U8I9</accession>
<evidence type="ECO:0000313" key="3">
    <source>
        <dbReference type="Proteomes" id="UP001222325"/>
    </source>
</evidence>
<dbReference type="EMBL" id="JARJCN010000019">
    <property type="protein sequence ID" value="KAJ7091960.1"/>
    <property type="molecule type" value="Genomic_DNA"/>
</dbReference>
<name>A0AAD6U8I9_9AGAR</name>
<reference evidence="2" key="1">
    <citation type="submission" date="2023-03" db="EMBL/GenBank/DDBJ databases">
        <title>Massive genome expansion in bonnet fungi (Mycena s.s.) driven by repeated elements and novel gene families across ecological guilds.</title>
        <authorList>
            <consortium name="Lawrence Berkeley National Laboratory"/>
            <person name="Harder C.B."/>
            <person name="Miyauchi S."/>
            <person name="Viragh M."/>
            <person name="Kuo A."/>
            <person name="Thoen E."/>
            <person name="Andreopoulos B."/>
            <person name="Lu D."/>
            <person name="Skrede I."/>
            <person name="Drula E."/>
            <person name="Henrissat B."/>
            <person name="Morin E."/>
            <person name="Kohler A."/>
            <person name="Barry K."/>
            <person name="LaButti K."/>
            <person name="Morin E."/>
            <person name="Salamov A."/>
            <person name="Lipzen A."/>
            <person name="Mereny Z."/>
            <person name="Hegedus B."/>
            <person name="Baldrian P."/>
            <person name="Stursova M."/>
            <person name="Weitz H."/>
            <person name="Taylor A."/>
            <person name="Grigoriev I.V."/>
            <person name="Nagy L.G."/>
            <person name="Martin F."/>
            <person name="Kauserud H."/>
        </authorList>
    </citation>
    <scope>NUCLEOTIDE SEQUENCE</scope>
    <source>
        <strain evidence="2">CBHHK173m</strain>
    </source>
</reference>
<keyword evidence="3" id="KW-1185">Reference proteome</keyword>
<organism evidence="2 3">
    <name type="scientific">Mycena belliarum</name>
    <dbReference type="NCBI Taxonomy" id="1033014"/>
    <lineage>
        <taxon>Eukaryota</taxon>
        <taxon>Fungi</taxon>
        <taxon>Dikarya</taxon>
        <taxon>Basidiomycota</taxon>
        <taxon>Agaricomycotina</taxon>
        <taxon>Agaricomycetes</taxon>
        <taxon>Agaricomycetidae</taxon>
        <taxon>Agaricales</taxon>
        <taxon>Marasmiineae</taxon>
        <taxon>Mycenaceae</taxon>
        <taxon>Mycena</taxon>
    </lineage>
</organism>
<dbReference type="Proteomes" id="UP001222325">
    <property type="component" value="Unassembled WGS sequence"/>
</dbReference>
<gene>
    <name evidence="2" type="ORF">B0H15DRAFT_182093</name>
</gene>
<dbReference type="AlphaFoldDB" id="A0AAD6U8I9"/>
<dbReference type="PANTHER" id="PTHR36223:SF1">
    <property type="entry name" value="TRANSCRIPTION ELONGATION FACTOR EAF N-TERMINAL DOMAIN-CONTAINING PROTEIN"/>
    <property type="match status" value="1"/>
</dbReference>
<sequence length="325" mass="35855">MPAHAGFSAWLTIDGVKTPEFSVRTAEQTVSCWIAAEVGKNFSVHWANVSVPGMTGGRVLVDGNNCDGQILAREKRPTSTSMAGFNETTTSVRPFVFAPLELTDDDAALEAVPDERIGTIDVEIWKVRSDGFGASVWAGLPAPPPLKRTHERAKTAANQQIAFCDPVYRQPAEVAGCKWTQKIVTFSFKYRSLDLLRANGIAPPLRDKGKRKASPECLVSGDSEADSDAEEARLLETRLSEIRAKQAQKNLRKRRLKAEDEGTVIDLTPRPRKRIKLEDSDKKPLFCPKDLIDLTQPAKSVKLEERTPFFSSMGDSEIIDLTSSQ</sequence>
<dbReference type="Pfam" id="PF25534">
    <property type="entry name" value="DUF7918"/>
    <property type="match status" value="1"/>
</dbReference>
<comment type="caution">
    <text evidence="2">The sequence shown here is derived from an EMBL/GenBank/DDBJ whole genome shotgun (WGS) entry which is preliminary data.</text>
</comment>
<protein>
    <recommendedName>
        <fullName evidence="1">DUF7918 domain-containing protein</fullName>
    </recommendedName>
</protein>
<evidence type="ECO:0000313" key="2">
    <source>
        <dbReference type="EMBL" id="KAJ7091960.1"/>
    </source>
</evidence>
<dbReference type="PANTHER" id="PTHR36223">
    <property type="entry name" value="BETA-LACTAMASE-TYPE TRANSPEPTIDASE FOLD DOMAIN CONTAINING PROTEIN"/>
    <property type="match status" value="1"/>
</dbReference>
<proteinExistence type="predicted"/>
<evidence type="ECO:0000259" key="1">
    <source>
        <dbReference type="Pfam" id="PF25534"/>
    </source>
</evidence>